<feature type="region of interest" description="Disordered" evidence="1">
    <location>
        <begin position="1"/>
        <end position="23"/>
    </location>
</feature>
<name>A0A0E9R743_ANGAN</name>
<reference evidence="2" key="1">
    <citation type="submission" date="2014-11" db="EMBL/GenBank/DDBJ databases">
        <authorList>
            <person name="Amaro Gonzalez C."/>
        </authorList>
    </citation>
    <scope>NUCLEOTIDE SEQUENCE</scope>
</reference>
<organism evidence="2">
    <name type="scientific">Anguilla anguilla</name>
    <name type="common">European freshwater eel</name>
    <name type="synonym">Muraena anguilla</name>
    <dbReference type="NCBI Taxonomy" id="7936"/>
    <lineage>
        <taxon>Eukaryota</taxon>
        <taxon>Metazoa</taxon>
        <taxon>Chordata</taxon>
        <taxon>Craniata</taxon>
        <taxon>Vertebrata</taxon>
        <taxon>Euteleostomi</taxon>
        <taxon>Actinopterygii</taxon>
        <taxon>Neopterygii</taxon>
        <taxon>Teleostei</taxon>
        <taxon>Anguilliformes</taxon>
        <taxon>Anguillidae</taxon>
        <taxon>Anguilla</taxon>
    </lineage>
</organism>
<feature type="compositionally biased region" description="Polar residues" evidence="1">
    <location>
        <begin position="9"/>
        <end position="23"/>
    </location>
</feature>
<protein>
    <submittedName>
        <fullName evidence="2">Uncharacterized protein</fullName>
    </submittedName>
</protein>
<evidence type="ECO:0000313" key="2">
    <source>
        <dbReference type="EMBL" id="JAH24270.1"/>
    </source>
</evidence>
<reference evidence="2" key="2">
    <citation type="journal article" date="2015" name="Fish Shellfish Immunol.">
        <title>Early steps in the European eel (Anguilla anguilla)-Vibrio vulnificus interaction in the gills: Role of the RtxA13 toxin.</title>
        <authorList>
            <person name="Callol A."/>
            <person name="Pajuelo D."/>
            <person name="Ebbesson L."/>
            <person name="Teles M."/>
            <person name="MacKenzie S."/>
            <person name="Amaro C."/>
        </authorList>
    </citation>
    <scope>NUCLEOTIDE SEQUENCE</scope>
</reference>
<dbReference type="AlphaFoldDB" id="A0A0E9R743"/>
<accession>A0A0E9R743</accession>
<sequence>MSIFYPASPNLTNNSSTPLVTENGNKVSIKSSALQCQCQSVR</sequence>
<evidence type="ECO:0000256" key="1">
    <source>
        <dbReference type="SAM" id="MobiDB-lite"/>
    </source>
</evidence>
<dbReference type="EMBL" id="GBXM01084307">
    <property type="protein sequence ID" value="JAH24270.1"/>
    <property type="molecule type" value="Transcribed_RNA"/>
</dbReference>
<proteinExistence type="predicted"/>